<dbReference type="AlphaFoldDB" id="A0A2I7SFJ2"/>
<dbReference type="Gene3D" id="2.40.160.50">
    <property type="entry name" value="membrane protein fhac: a member of the omp85/tpsb transporter family"/>
    <property type="match status" value="1"/>
</dbReference>
<name>A0A2I7SFJ2_9FLAO</name>
<dbReference type="OrthoDB" id="9811416at2"/>
<sequence>MLLSLNGFTQNLGLKAYGKSDSETSTIKNLNYTAFHKNYKSVKLEVDSIQNALLKMGYIENELKFIKKINDSTVESLIHLKNKIDTIYIYHDKNEINTSKINQVSKIINDTCFAVKVSNLENTLNYLNAEISKKGFPFSNLKLSNIKKRDSISLKAFLKLNTSKQKRTIDHIIIKGYQKFPKAYLKHFLKIKPCQTFDLNHIKLKTEQLNNMNFARETKSPEVLFTKDSTSLYLYIEKTQSNTFDGFIGFGTNEDTNKLEFDGYLNLTLINNLNFGEAFRVLYKSDENDQRTFETNLTLPYLFNTPIGVELMLRLFKKDSSFTTANQSAKLHYQINSKNKALVGITSTESNNLRSENTASLVSDYTTFNYTLGYEFNSSRTLNLLFPFNSKLYTNIGFGKRKTSNAHENQTLASLDGFKIFNLNHKNSLYIRTYGEALISNNYYENELLRFGGINSIRGFEENSLYASLFGLINSEYRFQLSNTIYIHSIIDAAYFENKTTDTHEKLYGFGFGFGLLTKTGLFKLNYALGKTENENAKLSNSKIHLSFIANF</sequence>
<evidence type="ECO:0000313" key="2">
    <source>
        <dbReference type="Proteomes" id="UP000236592"/>
    </source>
</evidence>
<accession>A0A2I7SFJ2</accession>
<protein>
    <recommendedName>
        <fullName evidence="3">POTRA domain-containing protein</fullName>
    </recommendedName>
</protein>
<gene>
    <name evidence="1" type="ORF">C1A40_03840</name>
</gene>
<proteinExistence type="predicted"/>
<reference evidence="2" key="1">
    <citation type="submission" date="2018-01" db="EMBL/GenBank/DDBJ databases">
        <title>Complete genome of Tamlana sp. UJ94.</title>
        <authorList>
            <person name="Jung J."/>
            <person name="Chung D."/>
            <person name="Bae S.S."/>
            <person name="Baek K."/>
        </authorList>
    </citation>
    <scope>NUCLEOTIDE SEQUENCE [LARGE SCALE GENOMIC DNA]</scope>
    <source>
        <strain evidence="2">UJ94</strain>
    </source>
</reference>
<dbReference type="RefSeq" id="WP_102994738.1">
    <property type="nucleotide sequence ID" value="NZ_CP025938.1"/>
</dbReference>
<organism evidence="1 2">
    <name type="scientific">Pseudotamlana carrageenivorans</name>
    <dbReference type="NCBI Taxonomy" id="2069432"/>
    <lineage>
        <taxon>Bacteria</taxon>
        <taxon>Pseudomonadati</taxon>
        <taxon>Bacteroidota</taxon>
        <taxon>Flavobacteriia</taxon>
        <taxon>Flavobacteriales</taxon>
        <taxon>Flavobacteriaceae</taxon>
        <taxon>Pseudotamlana</taxon>
    </lineage>
</organism>
<keyword evidence="2" id="KW-1185">Reference proteome</keyword>
<evidence type="ECO:0008006" key="3">
    <source>
        <dbReference type="Google" id="ProtNLM"/>
    </source>
</evidence>
<dbReference type="EMBL" id="CP025938">
    <property type="protein sequence ID" value="AUS04657.1"/>
    <property type="molecule type" value="Genomic_DNA"/>
</dbReference>
<evidence type="ECO:0000313" key="1">
    <source>
        <dbReference type="EMBL" id="AUS04657.1"/>
    </source>
</evidence>
<dbReference type="Proteomes" id="UP000236592">
    <property type="component" value="Chromosome"/>
</dbReference>
<dbReference type="KEGG" id="taj:C1A40_03840"/>